<evidence type="ECO:0000313" key="2">
    <source>
        <dbReference type="Proteomes" id="UP000292564"/>
    </source>
</evidence>
<gene>
    <name evidence="1" type="ORF">EV385_4251</name>
</gene>
<dbReference type="AlphaFoldDB" id="A0A4Q7ZPE4"/>
<dbReference type="RefSeq" id="WP_130511014.1">
    <property type="nucleotide sequence ID" value="NZ_SHKY01000001.1"/>
</dbReference>
<comment type="caution">
    <text evidence="1">The sequence shown here is derived from an EMBL/GenBank/DDBJ whole genome shotgun (WGS) entry which is preliminary data.</text>
</comment>
<accession>A0A4Q7ZPE4</accession>
<keyword evidence="2" id="KW-1185">Reference proteome</keyword>
<dbReference type="EMBL" id="SHKY01000001">
    <property type="protein sequence ID" value="RZU52393.1"/>
    <property type="molecule type" value="Genomic_DNA"/>
</dbReference>
<name>A0A4Q7ZPE4_9ACTN</name>
<proteinExistence type="predicted"/>
<protein>
    <submittedName>
        <fullName evidence="1">Uncharacterized protein</fullName>
    </submittedName>
</protein>
<sequence>MFYGREKLEDLVTGLVRVDRDQAVPMSAGPVVALEGSGGSGRSAALRFLADQHAAALPVAIVDAVADAGRTATFDEVSILLLSAASELAQPPAGFGRIPFHRLFLGHLALAQPIDPDATPEQRHAAMATALKSYRKRRAGAELIGQVLSEVAVGALDHAGGNAVPGLGSALRPLTAALTRTRLTRGSALKDAEQWYADQLTDGRKTPAAALARLHRWWQSEAARGQVEEVLVRAFLADLRAAAARRRSGWRRWRAELLLDNADSPAGQRLLALLFDARAAAPTPLVVVAASGGESLPAPVACAAEHSRALSEVEAAGLARDELHALRWLRITLPPLTRAETIAAVADREIFDQVGVHRVARVTHRLADGHPLAGVLILDALGRQTDLLQNVDKLLDGEPVDPDAHRARSLADEILLEMTERTHATIRPSGSFRDTLVTLAAARDLEDADRLTQTEHLRSARQQDLRLALSDTLWSRTAPGGARRLAAPARFLALRELAARPGGHPHSWAAVFRTLLTLADDGLATAEPERLLGARTASLHYQLALGEVRSVAVTLAHLLPGLSAPAWLGVLDDIVATPDPLDPLSGAADELAGFLDPLQLAIGRLLIGLRRLGDPRLTDPEVVADLRLLVADQYRDVARAATHQSREYRNRAARYELPDDEH</sequence>
<reference evidence="1 2" key="1">
    <citation type="submission" date="2019-02" db="EMBL/GenBank/DDBJ databases">
        <title>Sequencing the genomes of 1000 actinobacteria strains.</title>
        <authorList>
            <person name="Klenk H.-P."/>
        </authorList>
    </citation>
    <scope>NUCLEOTIDE SEQUENCE [LARGE SCALE GENOMIC DNA]</scope>
    <source>
        <strain evidence="1 2">DSM 45162</strain>
    </source>
</reference>
<organism evidence="1 2">
    <name type="scientific">Krasilnikovia cinnamomea</name>
    <dbReference type="NCBI Taxonomy" id="349313"/>
    <lineage>
        <taxon>Bacteria</taxon>
        <taxon>Bacillati</taxon>
        <taxon>Actinomycetota</taxon>
        <taxon>Actinomycetes</taxon>
        <taxon>Micromonosporales</taxon>
        <taxon>Micromonosporaceae</taxon>
        <taxon>Krasilnikovia</taxon>
    </lineage>
</organism>
<evidence type="ECO:0000313" key="1">
    <source>
        <dbReference type="EMBL" id="RZU52393.1"/>
    </source>
</evidence>
<dbReference type="Proteomes" id="UP000292564">
    <property type="component" value="Unassembled WGS sequence"/>
</dbReference>